<proteinExistence type="inferred from homology"/>
<dbReference type="CDD" id="cd00118">
    <property type="entry name" value="LysM"/>
    <property type="match status" value="1"/>
</dbReference>
<evidence type="ECO:0000313" key="5">
    <source>
        <dbReference type="EMBL" id="MDF2255113.1"/>
    </source>
</evidence>
<gene>
    <name evidence="5" type="ORF">P2L57_05025</name>
</gene>
<dbReference type="Pfam" id="PF01476">
    <property type="entry name" value="LysM"/>
    <property type="match status" value="1"/>
</dbReference>
<keyword evidence="6" id="KW-1185">Reference proteome</keyword>
<evidence type="ECO:0000256" key="3">
    <source>
        <dbReference type="SAM" id="MobiDB-lite"/>
    </source>
</evidence>
<dbReference type="PROSITE" id="PS51782">
    <property type="entry name" value="LYSM"/>
    <property type="match status" value="1"/>
</dbReference>
<protein>
    <submittedName>
        <fullName evidence="5">Transglycosylase family protein</fullName>
    </submittedName>
</protein>
<dbReference type="SMART" id="SM00257">
    <property type="entry name" value="LysM"/>
    <property type="match status" value="1"/>
</dbReference>
<reference evidence="5 6" key="1">
    <citation type="submission" date="2023-03" db="EMBL/GenBank/DDBJ databases">
        <title>Draft genome sequence of type strain Streptomyces ferralitis JCM 14344.</title>
        <authorList>
            <person name="Klaysubun C."/>
            <person name="Duangmal K."/>
        </authorList>
    </citation>
    <scope>NUCLEOTIDE SEQUENCE [LARGE SCALE GENOMIC DNA]</scope>
    <source>
        <strain evidence="5 6">JCM 14344</strain>
    </source>
</reference>
<dbReference type="PANTHER" id="PTHR34700:SF4">
    <property type="entry name" value="PHAGE-LIKE ELEMENT PBSX PROTEIN XKDP"/>
    <property type="match status" value="1"/>
</dbReference>
<feature type="domain" description="LysM" evidence="4">
    <location>
        <begin position="179"/>
        <end position="228"/>
    </location>
</feature>
<dbReference type="Gene3D" id="3.10.350.10">
    <property type="entry name" value="LysM domain"/>
    <property type="match status" value="1"/>
</dbReference>
<dbReference type="Proteomes" id="UP001220022">
    <property type="component" value="Unassembled WGS sequence"/>
</dbReference>
<dbReference type="InterPro" id="IPR023346">
    <property type="entry name" value="Lysozyme-like_dom_sf"/>
</dbReference>
<dbReference type="InterPro" id="IPR018392">
    <property type="entry name" value="LysM"/>
</dbReference>
<feature type="region of interest" description="Disordered" evidence="3">
    <location>
        <begin position="126"/>
        <end position="184"/>
    </location>
</feature>
<feature type="compositionally biased region" description="Polar residues" evidence="3">
    <location>
        <begin position="142"/>
        <end position="154"/>
    </location>
</feature>
<dbReference type="InterPro" id="IPR010618">
    <property type="entry name" value="RPF"/>
</dbReference>
<dbReference type="InterPro" id="IPR036779">
    <property type="entry name" value="LysM_dom_sf"/>
</dbReference>
<evidence type="ECO:0000259" key="4">
    <source>
        <dbReference type="PROSITE" id="PS51782"/>
    </source>
</evidence>
<dbReference type="PANTHER" id="PTHR34700">
    <property type="entry name" value="POTASSIUM BINDING PROTEIN KBP"/>
    <property type="match status" value="1"/>
</dbReference>
<keyword evidence="2" id="KW-0378">Hydrolase</keyword>
<evidence type="ECO:0000256" key="1">
    <source>
        <dbReference type="ARBA" id="ARBA00010830"/>
    </source>
</evidence>
<dbReference type="InterPro" id="IPR052196">
    <property type="entry name" value="Bact_Kbp"/>
</dbReference>
<comment type="similarity">
    <text evidence="1">Belongs to the transglycosylase family. Rpf subfamily.</text>
</comment>
<dbReference type="CDD" id="cd13925">
    <property type="entry name" value="RPF"/>
    <property type="match status" value="1"/>
</dbReference>
<sequence>MSAPTRHRRTATPGCLPALRNVLVAGSVGIFLPLLGAGVSGAASGTTWDRVAGCESGGNWSINTGNGNYGGLQFTQPTWVAFGGTAYAARADLASKAAQIAVAEAVLERQGPGAWPVCSVRAHLTRGGQPALPRPRGGATHHATTGSHQVPHSLSHTDRRRDTGSPKTADASHPAAPATSYTVGSGDTLSSVALRIGEHGGWRWLYDANRDVIGADPDLIYPGQRLALPAAR</sequence>
<dbReference type="SUPFAM" id="SSF54106">
    <property type="entry name" value="LysM domain"/>
    <property type="match status" value="1"/>
</dbReference>
<comment type="caution">
    <text evidence="5">The sequence shown here is derived from an EMBL/GenBank/DDBJ whole genome shotgun (WGS) entry which is preliminary data.</text>
</comment>
<dbReference type="Pfam" id="PF06737">
    <property type="entry name" value="Transglycosylas"/>
    <property type="match status" value="1"/>
</dbReference>
<dbReference type="EMBL" id="JARHTQ010000002">
    <property type="protein sequence ID" value="MDF2255113.1"/>
    <property type="molecule type" value="Genomic_DNA"/>
</dbReference>
<evidence type="ECO:0000313" key="6">
    <source>
        <dbReference type="Proteomes" id="UP001220022"/>
    </source>
</evidence>
<dbReference type="Gene3D" id="1.10.530.10">
    <property type="match status" value="1"/>
</dbReference>
<dbReference type="SUPFAM" id="SSF53955">
    <property type="entry name" value="Lysozyme-like"/>
    <property type="match status" value="1"/>
</dbReference>
<organism evidence="5 6">
    <name type="scientific">Streptantibioticus ferralitis</name>
    <dbReference type="NCBI Taxonomy" id="236510"/>
    <lineage>
        <taxon>Bacteria</taxon>
        <taxon>Bacillati</taxon>
        <taxon>Actinomycetota</taxon>
        <taxon>Actinomycetes</taxon>
        <taxon>Kitasatosporales</taxon>
        <taxon>Streptomycetaceae</taxon>
        <taxon>Streptantibioticus</taxon>
    </lineage>
</organism>
<accession>A0ABT5YU23</accession>
<name>A0ABT5YU23_9ACTN</name>
<feature type="compositionally biased region" description="Basic and acidic residues" evidence="3">
    <location>
        <begin position="155"/>
        <end position="164"/>
    </location>
</feature>
<dbReference type="RefSeq" id="WP_275808823.1">
    <property type="nucleotide sequence ID" value="NZ_BAAANM010000012.1"/>
</dbReference>
<evidence type="ECO:0000256" key="2">
    <source>
        <dbReference type="ARBA" id="ARBA00022801"/>
    </source>
</evidence>